<dbReference type="InterPro" id="IPR018461">
    <property type="entry name" value="Na/H_Antiport_NhaC-like_C"/>
</dbReference>
<dbReference type="EMBL" id="FQXP01000010">
    <property type="protein sequence ID" value="SHI05067.1"/>
    <property type="molecule type" value="Genomic_DNA"/>
</dbReference>
<keyword evidence="3 6" id="KW-0812">Transmembrane</keyword>
<protein>
    <submittedName>
        <fullName evidence="8">Transporter, NhaC family</fullName>
    </submittedName>
</protein>
<evidence type="ECO:0000256" key="1">
    <source>
        <dbReference type="ARBA" id="ARBA00004651"/>
    </source>
</evidence>
<keyword evidence="5 6" id="KW-0472">Membrane</keyword>
<evidence type="ECO:0000313" key="9">
    <source>
        <dbReference type="Proteomes" id="UP000184526"/>
    </source>
</evidence>
<feature type="domain" description="Na+/H+ antiporter NhaC-like C-terminal" evidence="7">
    <location>
        <begin position="162"/>
        <end position="480"/>
    </location>
</feature>
<comment type="subcellular location">
    <subcellularLocation>
        <location evidence="1">Cell membrane</location>
        <topology evidence="1">Multi-pass membrane protein</topology>
    </subcellularLocation>
</comment>
<reference evidence="8 9" key="1">
    <citation type="submission" date="2016-11" db="EMBL/GenBank/DDBJ databases">
        <authorList>
            <person name="Jaros S."/>
            <person name="Januszkiewicz K."/>
            <person name="Wedrychowicz H."/>
        </authorList>
    </citation>
    <scope>NUCLEOTIDE SEQUENCE [LARGE SCALE GENOMIC DNA]</scope>
    <source>
        <strain evidence="8 9">DSM 3089</strain>
    </source>
</reference>
<organism evidence="8 9">
    <name type="scientific">Clostridium collagenovorans DSM 3089</name>
    <dbReference type="NCBI Taxonomy" id="1121306"/>
    <lineage>
        <taxon>Bacteria</taxon>
        <taxon>Bacillati</taxon>
        <taxon>Bacillota</taxon>
        <taxon>Clostridia</taxon>
        <taxon>Eubacteriales</taxon>
        <taxon>Clostridiaceae</taxon>
        <taxon>Clostridium</taxon>
    </lineage>
</organism>
<dbReference type="PANTHER" id="PTHR43478">
    <property type="entry name" value="NA+/H+ ANTIPORTER-RELATED"/>
    <property type="match status" value="1"/>
</dbReference>
<evidence type="ECO:0000256" key="4">
    <source>
        <dbReference type="ARBA" id="ARBA00022989"/>
    </source>
</evidence>
<feature type="transmembrane region" description="Helical" evidence="6">
    <location>
        <begin position="487"/>
        <end position="504"/>
    </location>
</feature>
<evidence type="ECO:0000256" key="6">
    <source>
        <dbReference type="SAM" id="Phobius"/>
    </source>
</evidence>
<feature type="transmembrane region" description="Helical" evidence="6">
    <location>
        <begin position="299"/>
        <end position="320"/>
    </location>
</feature>
<dbReference type="Pfam" id="PF03553">
    <property type="entry name" value="Na_H_antiporter"/>
    <property type="match status" value="1"/>
</dbReference>
<dbReference type="RefSeq" id="WP_072832401.1">
    <property type="nucleotide sequence ID" value="NZ_FQXP01000010.1"/>
</dbReference>
<feature type="transmembrane region" description="Helical" evidence="6">
    <location>
        <begin position="370"/>
        <end position="389"/>
    </location>
</feature>
<dbReference type="AlphaFoldDB" id="A0A1M5XZ19"/>
<dbReference type="GO" id="GO:0005886">
    <property type="term" value="C:plasma membrane"/>
    <property type="evidence" value="ECO:0007669"/>
    <property type="project" value="UniProtKB-SubCell"/>
</dbReference>
<keyword evidence="2" id="KW-1003">Cell membrane</keyword>
<feature type="transmembrane region" description="Helical" evidence="6">
    <location>
        <begin position="65"/>
        <end position="83"/>
    </location>
</feature>
<feature type="transmembrane region" description="Helical" evidence="6">
    <location>
        <begin position="258"/>
        <end position="279"/>
    </location>
</feature>
<feature type="transmembrane region" description="Helical" evidence="6">
    <location>
        <begin position="6"/>
        <end position="22"/>
    </location>
</feature>
<name>A0A1M5XZ19_9CLOT</name>
<feature type="transmembrane region" description="Helical" evidence="6">
    <location>
        <begin position="332"/>
        <end position="350"/>
    </location>
</feature>
<dbReference type="Proteomes" id="UP000184526">
    <property type="component" value="Unassembled WGS sequence"/>
</dbReference>
<feature type="transmembrane region" description="Helical" evidence="6">
    <location>
        <begin position="104"/>
        <end position="125"/>
    </location>
</feature>
<evidence type="ECO:0000313" key="8">
    <source>
        <dbReference type="EMBL" id="SHI05067.1"/>
    </source>
</evidence>
<feature type="transmembrane region" description="Helical" evidence="6">
    <location>
        <begin position="463"/>
        <end position="481"/>
    </location>
</feature>
<evidence type="ECO:0000256" key="3">
    <source>
        <dbReference type="ARBA" id="ARBA00022692"/>
    </source>
</evidence>
<accession>A0A1M5XZ19</accession>
<gene>
    <name evidence="8" type="ORF">SAMN02745196_02555</name>
</gene>
<sequence>MENLGIWALVPPLVAILLCFKTKMVLLSLFAGVFAAGVIVCSGNVVAATGFSLETIIGEVTDPGNASLILFTLFMGAGISFIWRLGGSRALSDWARAKIKKRKYVGIGAWLLGMVISVNDCLIAAIDGNVFRDIAKEQRVSSEKFSYILDATAAPSASLFISDWIAFQISMIGQGIAAAGIVGVSAMGAYIKTIPYNIYSIFTLIFVGIIVISGLDYGPMLKAERRAMKTGKYCADGSQPMLDIGSELGEPKDVKPRLATFIIPFIVMIAVTIFGFIWTGREGVGILGTLENADAILSLLWGSFAMSVSGFVLAIAYKIMPVKEAMDTFVDGFKLMVLTACILALAWSLSTATKNMGLADFLISSLGDTIPFWIMPLMIFGLGMIVAFATGTSWGTMAIITPIAIPLVYSMTGDVNTALMVPGIALSGAVFGDHCSPISDTTAMASIFSGADHIDHVKTQVPYGLTVAGVVGLMYLLVGIFNLKPYVFIPLGIIIMFGIAYFLNKINRKHIDELEAELSTTKE</sequence>
<feature type="transmembrane region" description="Helical" evidence="6">
    <location>
        <begin position="29"/>
        <end position="53"/>
    </location>
</feature>
<dbReference type="PANTHER" id="PTHR43478:SF1">
    <property type="entry name" value="NA+_H+ ANTIPORTER NHAC-LIKE C-TERMINAL DOMAIN-CONTAINING PROTEIN"/>
    <property type="match status" value="1"/>
</dbReference>
<keyword evidence="9" id="KW-1185">Reference proteome</keyword>
<evidence type="ECO:0000256" key="2">
    <source>
        <dbReference type="ARBA" id="ARBA00022475"/>
    </source>
</evidence>
<keyword evidence="4 6" id="KW-1133">Transmembrane helix</keyword>
<evidence type="ECO:0000259" key="7">
    <source>
        <dbReference type="Pfam" id="PF03553"/>
    </source>
</evidence>
<feature type="transmembrane region" description="Helical" evidence="6">
    <location>
        <begin position="197"/>
        <end position="218"/>
    </location>
</feature>
<proteinExistence type="predicted"/>
<evidence type="ECO:0000256" key="5">
    <source>
        <dbReference type="ARBA" id="ARBA00023136"/>
    </source>
</evidence>